<dbReference type="AlphaFoldDB" id="A0A7M4DSU6"/>
<gene>
    <name evidence="3" type="ORF">HALOF300_05248</name>
</gene>
<dbReference type="RefSeq" id="WP_231955792.1">
    <property type="nucleotide sequence ID" value="NZ_CACRYJ010000071.1"/>
</dbReference>
<feature type="compositionally biased region" description="Polar residues" evidence="2">
    <location>
        <begin position="1"/>
        <end position="10"/>
    </location>
</feature>
<reference evidence="3 4" key="1">
    <citation type="submission" date="2019-11" db="EMBL/GenBank/DDBJ databases">
        <authorList>
            <person name="Criscuolo A."/>
        </authorList>
    </citation>
    <scope>NUCLEOTIDE SEQUENCE [LARGE SCALE GENOMIC DNA]</scope>
    <source>
        <strain evidence="3">CIP111667</strain>
    </source>
</reference>
<dbReference type="Proteomes" id="UP000419743">
    <property type="component" value="Unassembled WGS sequence"/>
</dbReference>
<feature type="compositionally biased region" description="Low complexity" evidence="2">
    <location>
        <begin position="178"/>
        <end position="201"/>
    </location>
</feature>
<evidence type="ECO:0000313" key="4">
    <source>
        <dbReference type="Proteomes" id="UP000419743"/>
    </source>
</evidence>
<feature type="compositionally biased region" description="Low complexity" evidence="2">
    <location>
        <begin position="115"/>
        <end position="141"/>
    </location>
</feature>
<protein>
    <recommendedName>
        <fullName evidence="5">DUF349 domain-containing protein</fullName>
    </recommendedName>
</protein>
<name>A0A7M4DSU6_9MICO</name>
<feature type="compositionally biased region" description="Pro residues" evidence="2">
    <location>
        <begin position="236"/>
        <end position="252"/>
    </location>
</feature>
<comment type="caution">
    <text evidence="3">The sequence shown here is derived from an EMBL/GenBank/DDBJ whole genome shotgun (WGS) entry which is preliminary data.</text>
</comment>
<accession>A0A7M4DSU6</accession>
<evidence type="ECO:0000313" key="3">
    <source>
        <dbReference type="EMBL" id="VZO40540.1"/>
    </source>
</evidence>
<keyword evidence="4" id="KW-1185">Reference proteome</keyword>
<evidence type="ECO:0008006" key="5">
    <source>
        <dbReference type="Google" id="ProtNLM"/>
    </source>
</evidence>
<dbReference type="EMBL" id="CACRYJ010000071">
    <property type="protein sequence ID" value="VZO40540.1"/>
    <property type="molecule type" value="Genomic_DNA"/>
</dbReference>
<organism evidence="3 4">
    <name type="scientific">Occultella aeris</name>
    <dbReference type="NCBI Taxonomy" id="2761496"/>
    <lineage>
        <taxon>Bacteria</taxon>
        <taxon>Bacillati</taxon>
        <taxon>Actinomycetota</taxon>
        <taxon>Actinomycetes</taxon>
        <taxon>Micrococcales</taxon>
        <taxon>Ruaniaceae</taxon>
        <taxon>Occultella</taxon>
    </lineage>
</organism>
<feature type="compositionally biased region" description="Low complexity" evidence="2">
    <location>
        <begin position="71"/>
        <end position="80"/>
    </location>
</feature>
<feature type="compositionally biased region" description="Low complexity" evidence="2">
    <location>
        <begin position="92"/>
        <end position="102"/>
    </location>
</feature>
<feature type="region of interest" description="Disordered" evidence="2">
    <location>
        <begin position="1"/>
        <end position="26"/>
    </location>
</feature>
<evidence type="ECO:0000256" key="2">
    <source>
        <dbReference type="SAM" id="MobiDB-lite"/>
    </source>
</evidence>
<feature type="coiled-coil region" evidence="1">
    <location>
        <begin position="614"/>
        <end position="671"/>
    </location>
</feature>
<keyword evidence="1" id="KW-0175">Coiled coil</keyword>
<sequence length="702" mass="74655">MTEHPNNPDQPNEDVEIQLSQEQTVPPTEAIEAVATEASAAEATEVHAAEEVVADEAVAAEAPADDEAPVADEATAPAVDGSTGTTDEPADEAVAPAAEVAANGTDSATGEESDAPAAEPTETAAAETVGAETAAAEPTETAAHERAGVPDPAGTESGDAPAVESEAPAEQAAAVTGSDDAPAEAPAAEPSDAPNAEESAATEPASQEAATPAVEQTEPAVAQTETAGKAETAAPAPKPVPRPGPRPGPVPTPAVLAHTTPAVVPPVAAPAPVDASTEAGPPLDPIEVAAAAEYGRVDADGTVHVREGDGERVVGQYPGVSEEEALSLYIRRFLDLQAQVRLFGTRLSTLTVKDLDSTLAGLTSQFEDPAVVGDLDGLRAELEDLREQAAERRKEIAAEREAARAQALAERTVIVERAEEIAGADPARVQWRQQGEELRKLLDEWKHAQKTGVRLDRPSEDALWKRFSHARSQFDRNRRQYFAELDKTHGQVKATKEQLIERAEALSGSTDWGPTAAAYRDLMDEWKRAGRASRKEDDALWARFRAAQDTFFEARNARNAETDAEFGENLKVKLTILTEAEGILPVRDLRSAKAKLRDIQDRWEAAGKVPRGDLQRVEARLRAVEEAIRDAEQREWKTSNPRVRARAEGAAAQLEAAIAGLEEDLEKAKATGDARRIKDATEALDARKAWLEQVLRAADDAR</sequence>
<proteinExistence type="predicted"/>
<dbReference type="InterPro" id="IPR007139">
    <property type="entry name" value="DUF349"/>
</dbReference>
<dbReference type="Pfam" id="PF03993">
    <property type="entry name" value="DUF349"/>
    <property type="match status" value="3"/>
</dbReference>
<feature type="region of interest" description="Disordered" evidence="2">
    <location>
        <begin position="54"/>
        <end position="256"/>
    </location>
</feature>
<feature type="coiled-coil region" evidence="1">
    <location>
        <begin position="375"/>
        <end position="406"/>
    </location>
</feature>
<evidence type="ECO:0000256" key="1">
    <source>
        <dbReference type="SAM" id="Coils"/>
    </source>
</evidence>